<organism evidence="4 5">
    <name type="scientific">Streptomyces flaveus</name>
    <dbReference type="NCBI Taxonomy" id="66370"/>
    <lineage>
        <taxon>Bacteria</taxon>
        <taxon>Bacillati</taxon>
        <taxon>Actinomycetota</taxon>
        <taxon>Actinomycetes</taxon>
        <taxon>Kitasatosporales</taxon>
        <taxon>Streptomycetaceae</taxon>
        <taxon>Streptomyces</taxon>
        <taxon>Streptomyces aurantiacus group</taxon>
    </lineage>
</organism>
<proteinExistence type="predicted"/>
<feature type="domain" description="FAD-binding" evidence="3">
    <location>
        <begin position="8"/>
        <end position="370"/>
    </location>
</feature>
<keyword evidence="5" id="KW-1185">Reference proteome</keyword>
<comment type="caution">
    <text evidence="4">The sequence shown here is derived from an EMBL/GenBank/DDBJ whole genome shotgun (WGS) entry which is preliminary data.</text>
</comment>
<dbReference type="AlphaFoldDB" id="A0A917QNL6"/>
<dbReference type="Proteomes" id="UP000637788">
    <property type="component" value="Unassembled WGS sequence"/>
</dbReference>
<dbReference type="Pfam" id="PF01494">
    <property type="entry name" value="FAD_binding_3"/>
    <property type="match status" value="1"/>
</dbReference>
<dbReference type="GO" id="GO:0071949">
    <property type="term" value="F:FAD binding"/>
    <property type="evidence" value="ECO:0007669"/>
    <property type="project" value="InterPro"/>
</dbReference>
<dbReference type="PRINTS" id="PR00420">
    <property type="entry name" value="RNGMNOXGNASE"/>
</dbReference>
<sequence length="586" mass="63733">MSLPESYDTDVLVVGSGPAGGSAALMLATYGVRTQLVTKYGWLADTPRAHITNQRAMEVFRDLGIEQEALEKGTPSSLMGDTVFATSLLGEEIARLRTWGTGDESLTEYAAQSPCGMIDLPQTYLEPILLANAAKRGAVVRLNTELIDFEQDADGVTARLRDRPGGSEYTVRARYMIGADGGRSLVADKLGLPMEGQMGKAGSMNIVFRADLAQYVEHRPSVLYWIMRPGADVGGIGMGLLRMVRPWNEWLIVWGYDIDNPPALTDEAAEAIVRDLVGDDDLDVQIDNASLWTVNHAYAARLSVGRVFCAGDAVHRHPPSNGLGSNTSVQDSYNLAWKLAAVINGQAGPELLDTYTDERAPVARQIVERANLSRDQFLPLFEALGVVGGDEEGITKALHAARQPDAEGAKKRRAIREAIELKHYEFNAHGVEHNQRYESAAVIPDGTVETISRDDELFGRPTSRPGAKLPHAWLVDPHGKRISTLDLVGGGKFSVLTGLSGTQWADAAHTLAQELDLDLRGVVIDRDAHDAYGEWARRAEIDEDGALLIRPDGYVAWRRPSGASDTAEATRLLRKALATVLRRSAP</sequence>
<dbReference type="Gene3D" id="3.50.50.60">
    <property type="entry name" value="FAD/NAD(P)-binding domain"/>
    <property type="match status" value="1"/>
</dbReference>
<evidence type="ECO:0000256" key="1">
    <source>
        <dbReference type="ARBA" id="ARBA00022630"/>
    </source>
</evidence>
<dbReference type="InterPro" id="IPR036188">
    <property type="entry name" value="FAD/NAD-bd_sf"/>
</dbReference>
<dbReference type="InterPro" id="IPR050641">
    <property type="entry name" value="RIFMO-like"/>
</dbReference>
<keyword evidence="2" id="KW-0274">FAD</keyword>
<gene>
    <name evidence="4" type="ORF">GCM10010094_19140</name>
</gene>
<dbReference type="GO" id="GO:0016709">
    <property type="term" value="F:oxidoreductase activity, acting on paired donors, with incorporation or reduction of molecular oxygen, NAD(P)H as one donor, and incorporation of one atom of oxygen"/>
    <property type="evidence" value="ECO:0007669"/>
    <property type="project" value="UniProtKB-ARBA"/>
</dbReference>
<dbReference type="Gene3D" id="3.40.30.120">
    <property type="match status" value="1"/>
</dbReference>
<dbReference type="PANTHER" id="PTHR43004:SF8">
    <property type="entry name" value="FAD-BINDING DOMAIN-CONTAINING PROTEIN-RELATED"/>
    <property type="match status" value="1"/>
</dbReference>
<dbReference type="InterPro" id="IPR002938">
    <property type="entry name" value="FAD-bd"/>
</dbReference>
<reference evidence="4" key="2">
    <citation type="submission" date="2020-09" db="EMBL/GenBank/DDBJ databases">
        <authorList>
            <person name="Sun Q."/>
            <person name="Ohkuma M."/>
        </authorList>
    </citation>
    <scope>NUCLEOTIDE SEQUENCE</scope>
    <source>
        <strain evidence="4">JCM 3035</strain>
    </source>
</reference>
<dbReference type="PANTHER" id="PTHR43004">
    <property type="entry name" value="TRK SYSTEM POTASSIUM UPTAKE PROTEIN"/>
    <property type="match status" value="1"/>
</dbReference>
<evidence type="ECO:0000256" key="2">
    <source>
        <dbReference type="ARBA" id="ARBA00022827"/>
    </source>
</evidence>
<evidence type="ECO:0000313" key="5">
    <source>
        <dbReference type="Proteomes" id="UP000637788"/>
    </source>
</evidence>
<keyword evidence="1" id="KW-0285">Flavoprotein</keyword>
<dbReference type="Gene3D" id="3.30.9.10">
    <property type="entry name" value="D-Amino Acid Oxidase, subunit A, domain 2"/>
    <property type="match status" value="1"/>
</dbReference>
<evidence type="ECO:0000313" key="4">
    <source>
        <dbReference type="EMBL" id="GGK59051.1"/>
    </source>
</evidence>
<dbReference type="Pfam" id="PF21274">
    <property type="entry name" value="Rng_hyd_C"/>
    <property type="match status" value="1"/>
</dbReference>
<accession>A0A917QNL6</accession>
<dbReference type="SUPFAM" id="SSF51905">
    <property type="entry name" value="FAD/NAD(P)-binding domain"/>
    <property type="match status" value="1"/>
</dbReference>
<dbReference type="RefSeq" id="WP_189321444.1">
    <property type="nucleotide sequence ID" value="NZ_BMPQ01000004.1"/>
</dbReference>
<reference evidence="4" key="1">
    <citation type="journal article" date="2014" name="Int. J. Syst. Evol. Microbiol.">
        <title>Complete genome sequence of Corynebacterium casei LMG S-19264T (=DSM 44701T), isolated from a smear-ripened cheese.</title>
        <authorList>
            <consortium name="US DOE Joint Genome Institute (JGI-PGF)"/>
            <person name="Walter F."/>
            <person name="Albersmeier A."/>
            <person name="Kalinowski J."/>
            <person name="Ruckert C."/>
        </authorList>
    </citation>
    <scope>NUCLEOTIDE SEQUENCE</scope>
    <source>
        <strain evidence="4">JCM 3035</strain>
    </source>
</reference>
<evidence type="ECO:0000259" key="3">
    <source>
        <dbReference type="Pfam" id="PF01494"/>
    </source>
</evidence>
<protein>
    <submittedName>
        <fullName evidence="4">2,4-dichlorophenol 6-monooxygenase</fullName>
    </submittedName>
</protein>
<dbReference type="EMBL" id="BMPQ01000004">
    <property type="protein sequence ID" value="GGK59051.1"/>
    <property type="molecule type" value="Genomic_DNA"/>
</dbReference>
<name>A0A917QNL6_9ACTN</name>